<feature type="compositionally biased region" description="Polar residues" evidence="4">
    <location>
        <begin position="26"/>
        <end position="36"/>
    </location>
</feature>
<evidence type="ECO:0000313" key="5">
    <source>
        <dbReference type="EMBL" id="CAH0395339.1"/>
    </source>
</evidence>
<proteinExistence type="predicted"/>
<protein>
    <submittedName>
        <fullName evidence="5">Uncharacterized protein</fullName>
    </submittedName>
</protein>
<dbReference type="SUPFAM" id="SSF52058">
    <property type="entry name" value="L domain-like"/>
    <property type="match status" value="1"/>
</dbReference>
<accession>A0A9P0AII3</accession>
<dbReference type="Gene3D" id="3.80.10.10">
    <property type="entry name" value="Ribonuclease Inhibitor"/>
    <property type="match status" value="3"/>
</dbReference>
<keyword evidence="3" id="KW-0206">Cytoskeleton</keyword>
<keyword evidence="2" id="KW-0963">Cytoplasm</keyword>
<dbReference type="Proteomes" id="UP001152759">
    <property type="component" value="Chromosome 9"/>
</dbReference>
<dbReference type="PANTHER" id="PTHR24107">
    <property type="entry name" value="YNEIN REGULATORY COMPLEX SUBUNIT 5"/>
    <property type="match status" value="1"/>
</dbReference>
<dbReference type="SMART" id="SM00368">
    <property type="entry name" value="LRR_RI"/>
    <property type="match status" value="8"/>
</dbReference>
<dbReference type="Pfam" id="PF13516">
    <property type="entry name" value="LRR_6"/>
    <property type="match status" value="3"/>
</dbReference>
<evidence type="ECO:0000256" key="1">
    <source>
        <dbReference type="ARBA" id="ARBA00004245"/>
    </source>
</evidence>
<dbReference type="KEGG" id="btab:109033235"/>
<dbReference type="SUPFAM" id="SSF52047">
    <property type="entry name" value="RNI-like"/>
    <property type="match status" value="1"/>
</dbReference>
<name>A0A9P0AII3_BEMTA</name>
<gene>
    <name evidence="5" type="ORF">BEMITA_LOCUS13533</name>
</gene>
<evidence type="ECO:0000313" key="6">
    <source>
        <dbReference type="Proteomes" id="UP001152759"/>
    </source>
</evidence>
<dbReference type="EMBL" id="OU963870">
    <property type="protein sequence ID" value="CAH0395339.1"/>
    <property type="molecule type" value="Genomic_DNA"/>
</dbReference>
<feature type="compositionally biased region" description="Basic residues" evidence="4">
    <location>
        <begin position="1"/>
        <end position="21"/>
    </location>
</feature>
<feature type="region of interest" description="Disordered" evidence="4">
    <location>
        <begin position="1"/>
        <end position="42"/>
    </location>
</feature>
<sequence length="976" mass="109402">MASKKSALRKPRSSQPKKKQLPKSQDSQATGGSSRDGQTEGEEMKHPDYFAEYFPPLVHAIKACTTETGLNTIDLGNLGLETAQMKTIFNLLPDSQVTEFKAENSNLQWGMPDFIKELEHSKVNTLSFRGCQLRVLDILVLMEALKNTQVTNLDLTQVSFSEAYLESSAKALFEHIINSKLTHLRLTGSSLLTSQGGHYLASVLPQTSISHLWIDQTGIGSIEGYSTGTPLFELFTNLPKTSLTELYLCCNDIEDEHLRPLIETLRWSKLEKLYLSENKISDIGVTILSRALVFSKLKELNLTKNDSVGTNILGSCLKDSYLSVLHFAQNTICDYAMFSLPDFLKNTSLTELNLHQCNLADKMGQDLMKCLKSSKVTKITLSKNYLGSPTVSEFTNIIKETEIKEVDFSENNFSAETMLILSGGIKGSKLERLVLRGGFTRTQQGSLVAEFFDGVKGSALKFLDISHSYFEKNSAILATSLPNTLLTHLDLSYCLIGMNVVVLANTLKDTLITHLKLCGNKIDNNGAQRLGKALGETKILDLQITDNMISDKGAEALTCALKSGPLYRLNLENNKITDEGIQALATMLSGTFITDLQVSSDPDRKILPLVTVLWDNRTRVRKLVPFFKSIAPSSISANGEGDFTFDSIILRDNEDLMKFVEEALLSYKFVVDEPSAIGALAEAAPHLSRDQVAVMLKLFPRQFMFFVFGKTKKELAVFIKILGKAKALELNTIVEFFLRSLGALIVKNKDGIAYPDVYKLMQEHKEALCNLRLRPEEKEIVAQYFIERPPCCGLCSKSRNLVKTDCCNTWICDDEYKYKLGSFLRVSCIRNHRKYTICHHHWENQHPGKWQNCKICRKEFNIEHYVDYATNDYNFTKLKNPPKINVVCCICRFQSGSLQDFGCQVTQNGRVKFYCAKAECQGKALLNRDTKNSGSSDFFSGIPMLQPLRHYNDKAIHNVEVYKSLEGKGGGICLQR</sequence>
<dbReference type="InterPro" id="IPR001611">
    <property type="entry name" value="Leu-rich_rpt"/>
</dbReference>
<dbReference type="InterPro" id="IPR032675">
    <property type="entry name" value="LRR_dom_sf"/>
</dbReference>
<dbReference type="GO" id="GO:0005856">
    <property type="term" value="C:cytoskeleton"/>
    <property type="evidence" value="ECO:0007669"/>
    <property type="project" value="UniProtKB-SubCell"/>
</dbReference>
<organism evidence="5 6">
    <name type="scientific">Bemisia tabaci</name>
    <name type="common">Sweetpotato whitefly</name>
    <name type="synonym">Aleurodes tabaci</name>
    <dbReference type="NCBI Taxonomy" id="7038"/>
    <lineage>
        <taxon>Eukaryota</taxon>
        <taxon>Metazoa</taxon>
        <taxon>Ecdysozoa</taxon>
        <taxon>Arthropoda</taxon>
        <taxon>Hexapoda</taxon>
        <taxon>Insecta</taxon>
        <taxon>Pterygota</taxon>
        <taxon>Neoptera</taxon>
        <taxon>Paraneoptera</taxon>
        <taxon>Hemiptera</taxon>
        <taxon>Sternorrhyncha</taxon>
        <taxon>Aleyrodoidea</taxon>
        <taxon>Aleyrodidae</taxon>
        <taxon>Aleyrodinae</taxon>
        <taxon>Bemisia</taxon>
    </lineage>
</organism>
<evidence type="ECO:0000256" key="3">
    <source>
        <dbReference type="ARBA" id="ARBA00023212"/>
    </source>
</evidence>
<evidence type="ECO:0000256" key="2">
    <source>
        <dbReference type="ARBA" id="ARBA00022490"/>
    </source>
</evidence>
<dbReference type="InterPro" id="IPR052410">
    <property type="entry name" value="DRC5"/>
</dbReference>
<dbReference type="PANTHER" id="PTHR24107:SF2">
    <property type="entry name" value="NLR FAMILY CARD DOMAIN CONTAINING 3"/>
    <property type="match status" value="1"/>
</dbReference>
<dbReference type="AlphaFoldDB" id="A0A9P0AII3"/>
<reference evidence="5" key="1">
    <citation type="submission" date="2021-12" db="EMBL/GenBank/DDBJ databases">
        <authorList>
            <person name="King R."/>
        </authorList>
    </citation>
    <scope>NUCLEOTIDE SEQUENCE</scope>
</reference>
<evidence type="ECO:0000256" key="4">
    <source>
        <dbReference type="SAM" id="MobiDB-lite"/>
    </source>
</evidence>
<keyword evidence="6" id="KW-1185">Reference proteome</keyword>
<comment type="subcellular location">
    <subcellularLocation>
        <location evidence="1">Cytoplasm</location>
        <location evidence="1">Cytoskeleton</location>
    </subcellularLocation>
</comment>
<dbReference type="PROSITE" id="PS51450">
    <property type="entry name" value="LRR"/>
    <property type="match status" value="1"/>
</dbReference>